<dbReference type="EMBL" id="KK107111">
    <property type="protein sequence ID" value="EZA58940.1"/>
    <property type="molecule type" value="Genomic_DNA"/>
</dbReference>
<feature type="region of interest" description="Disordered" evidence="2">
    <location>
        <begin position="329"/>
        <end position="385"/>
    </location>
</feature>
<dbReference type="Proteomes" id="UP000053097">
    <property type="component" value="Unassembled WGS sequence"/>
</dbReference>
<feature type="coiled-coil region" evidence="1">
    <location>
        <begin position="410"/>
        <end position="449"/>
    </location>
</feature>
<feature type="compositionally biased region" description="Basic and acidic residues" evidence="2">
    <location>
        <begin position="332"/>
        <end position="354"/>
    </location>
</feature>
<evidence type="ECO:0000313" key="3">
    <source>
        <dbReference type="EMBL" id="EZA58940.1"/>
    </source>
</evidence>
<feature type="compositionally biased region" description="Basic and acidic residues" evidence="2">
    <location>
        <begin position="361"/>
        <end position="371"/>
    </location>
</feature>
<dbReference type="AlphaFoldDB" id="A0A026WSB5"/>
<accession>A0A026WSB5</accession>
<sequence length="488" mass="55359">MIKYAPLLDDKSTSVFDRREIWRAIERDFHQAGFTGKTSAQLKKYWQNYKYHGRRAQAGVRKYSNSIPREEMAEAPRPEVPKSNLAVTRITKESAAPRVSPYRDVPLQNVVVESGCRQRQIYRDNGTFFRKLSATPILPTDLDSMEKNRFDSETSQRKRSSGQVYEESKSSGVIDRKPEKPIGTDVIVSNTDVSNNSVTVSVIYPERTAEPLSRNQTKRKREAASPGKKHRDNDHSIFPAIASATKGRCFLLQPRQADNRGEVISDKENAAETCRKLESAKNESIVSTSKFMSCSEISCSARKIRSEENIPREDFAGAAAAAAVGVTAVPPHVRDNRDSTCRSGKSHEESRIRENPANSRNQRDESDHETTNDAAEPRTSLGNAGLWGRDMADSVQWELRNYELSHRLMLHRLETEEKRLKVKIAEMAIQEIRFRIRALNEDIRRADELHELHLALATAQAVSRVGSANTILQKRIHRDTVIRSQWLH</sequence>
<keyword evidence="4" id="KW-1185">Reference proteome</keyword>
<feature type="compositionally biased region" description="Basic and acidic residues" evidence="2">
    <location>
        <begin position="166"/>
        <end position="179"/>
    </location>
</feature>
<feature type="region of interest" description="Disordered" evidence="2">
    <location>
        <begin position="207"/>
        <end position="234"/>
    </location>
</feature>
<dbReference type="OMA" id="NYKYHCK"/>
<protein>
    <recommendedName>
        <fullName evidence="5">Regulatory protein zeste</fullName>
    </recommendedName>
</protein>
<evidence type="ECO:0008006" key="5">
    <source>
        <dbReference type="Google" id="ProtNLM"/>
    </source>
</evidence>
<feature type="region of interest" description="Disordered" evidence="2">
    <location>
        <begin position="140"/>
        <end position="179"/>
    </location>
</feature>
<reference evidence="3 4" key="1">
    <citation type="journal article" date="2014" name="Curr. Biol.">
        <title>The genome of the clonal raider ant Cerapachys biroi.</title>
        <authorList>
            <person name="Oxley P.R."/>
            <person name="Ji L."/>
            <person name="Fetter-Pruneda I."/>
            <person name="McKenzie S.K."/>
            <person name="Li C."/>
            <person name="Hu H."/>
            <person name="Zhang G."/>
            <person name="Kronauer D.J."/>
        </authorList>
    </citation>
    <scope>NUCLEOTIDE SEQUENCE [LARGE SCALE GENOMIC DNA]</scope>
</reference>
<name>A0A026WSB5_OOCBI</name>
<gene>
    <name evidence="3" type="ORF">X777_16899</name>
</gene>
<evidence type="ECO:0000256" key="1">
    <source>
        <dbReference type="SAM" id="Coils"/>
    </source>
</evidence>
<proteinExistence type="predicted"/>
<organism evidence="3 4">
    <name type="scientific">Ooceraea biroi</name>
    <name type="common">Clonal raider ant</name>
    <name type="synonym">Cerapachys biroi</name>
    <dbReference type="NCBI Taxonomy" id="2015173"/>
    <lineage>
        <taxon>Eukaryota</taxon>
        <taxon>Metazoa</taxon>
        <taxon>Ecdysozoa</taxon>
        <taxon>Arthropoda</taxon>
        <taxon>Hexapoda</taxon>
        <taxon>Insecta</taxon>
        <taxon>Pterygota</taxon>
        <taxon>Neoptera</taxon>
        <taxon>Endopterygota</taxon>
        <taxon>Hymenoptera</taxon>
        <taxon>Apocrita</taxon>
        <taxon>Aculeata</taxon>
        <taxon>Formicoidea</taxon>
        <taxon>Formicidae</taxon>
        <taxon>Dorylinae</taxon>
        <taxon>Ooceraea</taxon>
    </lineage>
</organism>
<evidence type="ECO:0000313" key="4">
    <source>
        <dbReference type="Proteomes" id="UP000053097"/>
    </source>
</evidence>
<dbReference type="OrthoDB" id="7674631at2759"/>
<evidence type="ECO:0000256" key="2">
    <source>
        <dbReference type="SAM" id="MobiDB-lite"/>
    </source>
</evidence>
<feature type="compositionally biased region" description="Basic and acidic residues" evidence="2">
    <location>
        <begin position="144"/>
        <end position="156"/>
    </location>
</feature>
<keyword evidence="1" id="KW-0175">Coiled coil</keyword>